<dbReference type="EMBL" id="CP010951">
    <property type="protein sequence ID" value="AMO22841.1"/>
    <property type="molecule type" value="Genomic_DNA"/>
</dbReference>
<proteinExistence type="predicted"/>
<evidence type="ECO:0000313" key="2">
    <source>
        <dbReference type="Proteomes" id="UP000070433"/>
    </source>
</evidence>
<organism evidence="1 2">
    <name type="scientific">Ramlibacter tataouinensis</name>
    <dbReference type="NCBI Taxonomy" id="94132"/>
    <lineage>
        <taxon>Bacteria</taxon>
        <taxon>Pseudomonadati</taxon>
        <taxon>Pseudomonadota</taxon>
        <taxon>Betaproteobacteria</taxon>
        <taxon>Burkholderiales</taxon>
        <taxon>Comamonadaceae</taxon>
        <taxon>Ramlibacter</taxon>
    </lineage>
</organism>
<dbReference type="AlphaFoldDB" id="A0A127JS87"/>
<gene>
    <name evidence="1" type="ORF">UC35_07975</name>
</gene>
<evidence type="ECO:0000313" key="1">
    <source>
        <dbReference type="EMBL" id="AMO22841.1"/>
    </source>
</evidence>
<dbReference type="Proteomes" id="UP000070433">
    <property type="component" value="Chromosome"/>
</dbReference>
<sequence>MSKTLTWAEANTARPLSATLLYLVAAALRAASELASRRAQALSEVRDEAAMATTVEFHALHREAGAPEGALYVDGVLVGVIEGVKRL</sequence>
<reference evidence="1 2" key="1">
    <citation type="journal article" date="2014" name="Int. J. Syst. Evol. Microbiol.">
        <title>Ramlibacter solisilvae sp. nov., isolated from forest soil, and emended description of the genus Ramlibacter.</title>
        <authorList>
            <person name="Lee H.J."/>
            <person name="Lee S.H."/>
            <person name="Lee S.S."/>
            <person name="Lee J.S."/>
            <person name="Kim Y."/>
            <person name="Kim S.C."/>
            <person name="Jeon C.O."/>
        </authorList>
    </citation>
    <scope>NUCLEOTIDE SEQUENCE [LARGE SCALE GENOMIC DNA]</scope>
    <source>
        <strain evidence="1 2">5-10</strain>
    </source>
</reference>
<accession>A0A127JS87</accession>
<protein>
    <submittedName>
        <fullName evidence="1">Uncharacterized protein</fullName>
    </submittedName>
</protein>
<keyword evidence="2" id="KW-1185">Reference proteome</keyword>
<name>A0A127JS87_9BURK</name>
<dbReference type="OrthoDB" id="8911686at2"/>
<dbReference type="RefSeq" id="WP_061497843.1">
    <property type="nucleotide sequence ID" value="NZ_CP010951.1"/>
</dbReference>